<feature type="compositionally biased region" description="Basic and acidic residues" evidence="1">
    <location>
        <begin position="49"/>
        <end position="60"/>
    </location>
</feature>
<reference evidence="4" key="1">
    <citation type="submission" date="2017-02" db="UniProtKB">
        <authorList>
            <consortium name="WormBaseParasite"/>
        </authorList>
    </citation>
    <scope>IDENTIFICATION</scope>
</reference>
<dbReference type="EMBL" id="UZAG01022699">
    <property type="protein sequence ID" value="VDO54477.1"/>
    <property type="molecule type" value="Genomic_DNA"/>
</dbReference>
<accession>A0A0R3RBX4</accession>
<keyword evidence="3" id="KW-1185">Reference proteome</keyword>
<gene>
    <name evidence="2" type="ORF">BTMF_LOCUS15510</name>
</gene>
<name>A0A0R3RBX4_9BILA</name>
<dbReference type="Proteomes" id="UP000280834">
    <property type="component" value="Unassembled WGS sequence"/>
</dbReference>
<evidence type="ECO:0000313" key="2">
    <source>
        <dbReference type="EMBL" id="VDO54477.1"/>
    </source>
</evidence>
<protein>
    <submittedName>
        <fullName evidence="4">Ovule protein</fullName>
    </submittedName>
</protein>
<reference evidence="2 3" key="2">
    <citation type="submission" date="2018-11" db="EMBL/GenBank/DDBJ databases">
        <authorList>
            <consortium name="Pathogen Informatics"/>
        </authorList>
    </citation>
    <scope>NUCLEOTIDE SEQUENCE [LARGE SCALE GENOMIC DNA]</scope>
</reference>
<feature type="region of interest" description="Disordered" evidence="1">
    <location>
        <begin position="39"/>
        <end position="60"/>
    </location>
</feature>
<dbReference type="AlphaFoldDB" id="A0A0R3RBX4"/>
<organism evidence="4">
    <name type="scientific">Brugia timori</name>
    <dbReference type="NCBI Taxonomy" id="42155"/>
    <lineage>
        <taxon>Eukaryota</taxon>
        <taxon>Metazoa</taxon>
        <taxon>Ecdysozoa</taxon>
        <taxon>Nematoda</taxon>
        <taxon>Chromadorea</taxon>
        <taxon>Rhabditida</taxon>
        <taxon>Spirurina</taxon>
        <taxon>Spiruromorpha</taxon>
        <taxon>Filarioidea</taxon>
        <taxon>Onchocercidae</taxon>
        <taxon>Brugia</taxon>
    </lineage>
</organism>
<evidence type="ECO:0000313" key="4">
    <source>
        <dbReference type="WBParaSite" id="BTMF_0001754301-mRNA-1"/>
    </source>
</evidence>
<dbReference type="WBParaSite" id="BTMF_0001754301-mRNA-1">
    <property type="protein sequence ID" value="BTMF_0001754301-mRNA-1"/>
    <property type="gene ID" value="BTMF_0001754301"/>
</dbReference>
<evidence type="ECO:0000256" key="1">
    <source>
        <dbReference type="SAM" id="MobiDB-lite"/>
    </source>
</evidence>
<sequence>MTSVPNLKFADRIPIPIISLCHLRLRSNTLYSSEYMHQSATSPHPNVLTDDKNIIIDDSE</sequence>
<evidence type="ECO:0000313" key="3">
    <source>
        <dbReference type="Proteomes" id="UP000280834"/>
    </source>
</evidence>
<proteinExistence type="predicted"/>